<evidence type="ECO:0000259" key="7">
    <source>
        <dbReference type="PROSITE" id="PS50158"/>
    </source>
</evidence>
<dbReference type="InterPro" id="IPR036875">
    <property type="entry name" value="Znf_CCHC_sf"/>
</dbReference>
<dbReference type="PANTHER" id="PTHR12917">
    <property type="entry name" value="ASPARTYL PROTEASE DDI-RELATED"/>
    <property type="match status" value="1"/>
</dbReference>
<evidence type="ECO:0000313" key="9">
    <source>
        <dbReference type="Proteomes" id="UP000187429"/>
    </source>
</evidence>
<keyword evidence="5" id="KW-0862">Zinc</keyword>
<dbReference type="InterPro" id="IPR001878">
    <property type="entry name" value="Znf_CCHC"/>
</dbReference>
<feature type="region of interest" description="Disordered" evidence="6">
    <location>
        <begin position="173"/>
        <end position="203"/>
    </location>
</feature>
<dbReference type="SUPFAM" id="SSF50630">
    <property type="entry name" value="Acid proteases"/>
    <property type="match status" value="1"/>
</dbReference>
<dbReference type="Gene3D" id="2.40.70.10">
    <property type="entry name" value="Acid Proteases"/>
    <property type="match status" value="1"/>
</dbReference>
<dbReference type="EMBL" id="LSSM01003029">
    <property type="protein sequence ID" value="OMJ19373.1"/>
    <property type="molecule type" value="Genomic_DNA"/>
</dbReference>
<dbReference type="SMART" id="SM00343">
    <property type="entry name" value="ZnF_C2HC"/>
    <property type="match status" value="1"/>
</dbReference>
<dbReference type="GO" id="GO:0003676">
    <property type="term" value="F:nucleic acid binding"/>
    <property type="evidence" value="ECO:0007669"/>
    <property type="project" value="InterPro"/>
</dbReference>
<keyword evidence="5" id="KW-0479">Metal-binding</keyword>
<evidence type="ECO:0000256" key="2">
    <source>
        <dbReference type="ARBA" id="ARBA00022670"/>
    </source>
</evidence>
<feature type="compositionally biased region" description="Basic and acidic residues" evidence="6">
    <location>
        <begin position="183"/>
        <end position="203"/>
    </location>
</feature>
<gene>
    <name evidence="8" type="ORF">AYI69_g6646</name>
</gene>
<dbReference type="Proteomes" id="UP000187429">
    <property type="component" value="Unassembled WGS sequence"/>
</dbReference>
<dbReference type="GO" id="GO:0006508">
    <property type="term" value="P:proteolysis"/>
    <property type="evidence" value="ECO:0007669"/>
    <property type="project" value="UniProtKB-KW"/>
</dbReference>
<dbReference type="GO" id="GO:0004190">
    <property type="term" value="F:aspartic-type endopeptidase activity"/>
    <property type="evidence" value="ECO:0007669"/>
    <property type="project" value="UniProtKB-KW"/>
</dbReference>
<dbReference type="AlphaFoldDB" id="A0A1R1XXH4"/>
<dbReference type="Gene3D" id="4.10.60.10">
    <property type="entry name" value="Zinc finger, CCHC-type"/>
    <property type="match status" value="1"/>
</dbReference>
<evidence type="ECO:0000256" key="4">
    <source>
        <dbReference type="ARBA" id="ARBA00022801"/>
    </source>
</evidence>
<comment type="similarity">
    <text evidence="1">Belongs to the DDI1 family.</text>
</comment>
<dbReference type="OrthoDB" id="5621424at2759"/>
<keyword evidence="4" id="KW-0378">Hydrolase</keyword>
<keyword evidence="9" id="KW-1185">Reference proteome</keyword>
<protein>
    <recommendedName>
        <fullName evidence="7">CCHC-type domain-containing protein</fullName>
    </recommendedName>
</protein>
<comment type="caution">
    <text evidence="8">The sequence shown here is derived from an EMBL/GenBank/DDBJ whole genome shotgun (WGS) entry which is preliminary data.</text>
</comment>
<dbReference type="PANTHER" id="PTHR12917:SF1">
    <property type="entry name" value="AT13091P"/>
    <property type="match status" value="1"/>
</dbReference>
<sequence>MFKAEIFPTKFKGDESDVGNVSLWIKKFDSAIKFTKVKEDDKVELFKLWLEDKAAIWQYEVEQDEDTASWTLTEWLGKTEKRFGKGKDKTSKRDIFELVKLEKLSSETMSEFNRRIKMFIKCMDETMYTETLLKKAYLDLISEVDNNIWWNLAQTSRDKTMDELMKMATTLDELKTSSNRKKRSEDIKEPKVVKPQPEAEGKTQKMMDDLMIAMEKLTLLAQASRKSRDYSSVTCYTCGKSGHTSRVCPEIKPYNKTEPIDTSAKTMLALEDSESEDTETALAFERIGNKRIRIDELLNRPSTQGISENFVENINKKIIKVKNGKKNNNKTKKPKIRKEDWGLVEKILTSRDQISLLDLVSCKPSMLDATIQYLRTLKNKVIQGTHLVGEEGKSEVEALCYFLASVNGQEVPVFIDSGARYSIIDKRLVKSLGILTVRLQTPIKIISVNGEITEITEEIILPLELEKGIIINIKFLVLENCAVYILMGIDACQKLKVNIDYKIETISFRHQKHKTTLQLMSKKNIIDSLEEYDSDMDLSDSSGESDIEEGIDDFESVHLMYAGIENEINEEGFPEIDDLEEISSDNSYSIGNKLELKQEEEIKLLIKNYDEGFGDTHWRKKRLLI</sequence>
<evidence type="ECO:0000256" key="3">
    <source>
        <dbReference type="ARBA" id="ARBA00022750"/>
    </source>
</evidence>
<proteinExistence type="inferred from homology"/>
<evidence type="ECO:0000256" key="1">
    <source>
        <dbReference type="ARBA" id="ARBA00009136"/>
    </source>
</evidence>
<keyword evidence="2" id="KW-0645">Protease</keyword>
<evidence type="ECO:0000256" key="5">
    <source>
        <dbReference type="PROSITE-ProRule" id="PRU00047"/>
    </source>
</evidence>
<evidence type="ECO:0000256" key="6">
    <source>
        <dbReference type="SAM" id="MobiDB-lite"/>
    </source>
</evidence>
<feature type="domain" description="CCHC-type" evidence="7">
    <location>
        <begin position="235"/>
        <end position="250"/>
    </location>
</feature>
<dbReference type="Pfam" id="PF00098">
    <property type="entry name" value="zf-CCHC"/>
    <property type="match status" value="1"/>
</dbReference>
<name>A0A1R1XXH4_9FUNG</name>
<organism evidence="8 9">
    <name type="scientific">Smittium culicis</name>
    <dbReference type="NCBI Taxonomy" id="133412"/>
    <lineage>
        <taxon>Eukaryota</taxon>
        <taxon>Fungi</taxon>
        <taxon>Fungi incertae sedis</taxon>
        <taxon>Zoopagomycota</taxon>
        <taxon>Kickxellomycotina</taxon>
        <taxon>Harpellomycetes</taxon>
        <taxon>Harpellales</taxon>
        <taxon>Legeriomycetaceae</taxon>
        <taxon>Smittium</taxon>
    </lineage>
</organism>
<dbReference type="GO" id="GO:0008270">
    <property type="term" value="F:zinc ion binding"/>
    <property type="evidence" value="ECO:0007669"/>
    <property type="project" value="UniProtKB-KW"/>
</dbReference>
<dbReference type="Pfam" id="PF13650">
    <property type="entry name" value="Asp_protease_2"/>
    <property type="match status" value="1"/>
</dbReference>
<dbReference type="PROSITE" id="PS50158">
    <property type="entry name" value="ZF_CCHC"/>
    <property type="match status" value="1"/>
</dbReference>
<keyword evidence="3" id="KW-0064">Aspartyl protease</keyword>
<dbReference type="CDD" id="cd00303">
    <property type="entry name" value="retropepsin_like"/>
    <property type="match status" value="1"/>
</dbReference>
<accession>A0A1R1XXH4</accession>
<keyword evidence="5" id="KW-0863">Zinc-finger</keyword>
<evidence type="ECO:0000313" key="8">
    <source>
        <dbReference type="EMBL" id="OMJ19373.1"/>
    </source>
</evidence>
<reference evidence="9" key="1">
    <citation type="submission" date="2017-01" db="EMBL/GenBank/DDBJ databases">
        <authorList>
            <person name="Wang Y."/>
            <person name="White M."/>
            <person name="Kvist S."/>
            <person name="Moncalvo J.-M."/>
        </authorList>
    </citation>
    <scope>NUCLEOTIDE SEQUENCE [LARGE SCALE GENOMIC DNA]</scope>
    <source>
        <strain evidence="9">ID-206-W2</strain>
    </source>
</reference>
<dbReference type="InterPro" id="IPR021109">
    <property type="entry name" value="Peptidase_aspartic_dom_sf"/>
</dbReference>
<dbReference type="SUPFAM" id="SSF57756">
    <property type="entry name" value="Retrovirus zinc finger-like domains"/>
    <property type="match status" value="1"/>
</dbReference>